<dbReference type="AlphaFoldDB" id="A0A5C3LMG2"/>
<feature type="domain" description="F-box" evidence="1">
    <location>
        <begin position="1"/>
        <end position="46"/>
    </location>
</feature>
<dbReference type="InterPro" id="IPR036322">
    <property type="entry name" value="WD40_repeat_dom_sf"/>
</dbReference>
<evidence type="ECO:0000313" key="3">
    <source>
        <dbReference type="Proteomes" id="UP000308652"/>
    </source>
</evidence>
<accession>A0A5C3LMG2</accession>
<dbReference type="SUPFAM" id="SSF81383">
    <property type="entry name" value="F-box domain"/>
    <property type="match status" value="1"/>
</dbReference>
<keyword evidence="3" id="KW-1185">Reference proteome</keyword>
<evidence type="ECO:0000313" key="2">
    <source>
        <dbReference type="EMBL" id="TFK33146.1"/>
    </source>
</evidence>
<sequence length="540" mass="61341">MLHLPAEIVLAILQYLPLNSISRLPSVCKLWKDFIETHESTVYRNAAALYHYIPSPETLFKDLGQLYSHRSLTGVETWKDLCCRRLDIKRSWEGKAPSKVVEYKSRKAVHRIKVDGDAGYIITTSQRGGLAVTDLEEGKMLWTLPNRYVRQFAHCEYGNGFLIFDRMDGSKEVWRREKDYTEKGANAVDIASKPDHHQNRMSDLTFLHIHPSSTPRGRFKPWALLQMPEITRAYRFVYPTLLVAAFTRVFLWDIRTGSHFQTIEDIQLTPGGGWGLGELNYVEVSPRHVFVCGEHAIRVFDRGSGKHVLDISSSYIVYGNWKYTLARDERVERREGSALVNHKVDVARVTPLERPRLIDEFIAAHVSTCGRHLVGLLSSSRLVIIYNFERIIRGEATLHDLALDVQLGSPRSASVYLAFENDRVAVVTHSGVFIITVDPSSQFHVKTKTPPTLLVSRIPTFIYPPFLASVSCLQMTDTGLFLNWTPTPLGESQDELEEKFQESLHQQPLYANLPEGDQMVLHDAVDTGFSFSHVSSVSFV</sequence>
<dbReference type="Proteomes" id="UP000308652">
    <property type="component" value="Unassembled WGS sequence"/>
</dbReference>
<dbReference type="EMBL" id="ML213654">
    <property type="protein sequence ID" value="TFK33146.1"/>
    <property type="molecule type" value="Genomic_DNA"/>
</dbReference>
<organism evidence="2 3">
    <name type="scientific">Crucibulum laeve</name>
    <dbReference type="NCBI Taxonomy" id="68775"/>
    <lineage>
        <taxon>Eukaryota</taxon>
        <taxon>Fungi</taxon>
        <taxon>Dikarya</taxon>
        <taxon>Basidiomycota</taxon>
        <taxon>Agaricomycotina</taxon>
        <taxon>Agaricomycetes</taxon>
        <taxon>Agaricomycetidae</taxon>
        <taxon>Agaricales</taxon>
        <taxon>Agaricineae</taxon>
        <taxon>Nidulariaceae</taxon>
        <taxon>Crucibulum</taxon>
    </lineage>
</organism>
<dbReference type="PROSITE" id="PS50181">
    <property type="entry name" value="FBOX"/>
    <property type="match status" value="1"/>
</dbReference>
<proteinExistence type="predicted"/>
<dbReference type="SUPFAM" id="SSF50978">
    <property type="entry name" value="WD40 repeat-like"/>
    <property type="match status" value="1"/>
</dbReference>
<dbReference type="STRING" id="68775.A0A5C3LMG2"/>
<dbReference type="Gene3D" id="1.20.1280.50">
    <property type="match status" value="1"/>
</dbReference>
<dbReference type="Pfam" id="PF12937">
    <property type="entry name" value="F-box-like"/>
    <property type="match status" value="1"/>
</dbReference>
<dbReference type="InterPro" id="IPR015943">
    <property type="entry name" value="WD40/YVTN_repeat-like_dom_sf"/>
</dbReference>
<dbReference type="InterPro" id="IPR001810">
    <property type="entry name" value="F-box_dom"/>
</dbReference>
<dbReference type="SMART" id="SM00256">
    <property type="entry name" value="FBOX"/>
    <property type="match status" value="1"/>
</dbReference>
<gene>
    <name evidence="2" type="ORF">BDQ12DRAFT_700895</name>
</gene>
<reference evidence="2 3" key="1">
    <citation type="journal article" date="2019" name="Nat. Ecol. Evol.">
        <title>Megaphylogeny resolves global patterns of mushroom evolution.</title>
        <authorList>
            <person name="Varga T."/>
            <person name="Krizsan K."/>
            <person name="Foldi C."/>
            <person name="Dima B."/>
            <person name="Sanchez-Garcia M."/>
            <person name="Sanchez-Ramirez S."/>
            <person name="Szollosi G.J."/>
            <person name="Szarkandi J.G."/>
            <person name="Papp V."/>
            <person name="Albert L."/>
            <person name="Andreopoulos W."/>
            <person name="Angelini C."/>
            <person name="Antonin V."/>
            <person name="Barry K.W."/>
            <person name="Bougher N.L."/>
            <person name="Buchanan P."/>
            <person name="Buyck B."/>
            <person name="Bense V."/>
            <person name="Catcheside P."/>
            <person name="Chovatia M."/>
            <person name="Cooper J."/>
            <person name="Damon W."/>
            <person name="Desjardin D."/>
            <person name="Finy P."/>
            <person name="Geml J."/>
            <person name="Haridas S."/>
            <person name="Hughes K."/>
            <person name="Justo A."/>
            <person name="Karasinski D."/>
            <person name="Kautmanova I."/>
            <person name="Kiss B."/>
            <person name="Kocsube S."/>
            <person name="Kotiranta H."/>
            <person name="LaButti K.M."/>
            <person name="Lechner B.E."/>
            <person name="Liimatainen K."/>
            <person name="Lipzen A."/>
            <person name="Lukacs Z."/>
            <person name="Mihaltcheva S."/>
            <person name="Morgado L.N."/>
            <person name="Niskanen T."/>
            <person name="Noordeloos M.E."/>
            <person name="Ohm R.A."/>
            <person name="Ortiz-Santana B."/>
            <person name="Ovrebo C."/>
            <person name="Racz N."/>
            <person name="Riley R."/>
            <person name="Savchenko A."/>
            <person name="Shiryaev A."/>
            <person name="Soop K."/>
            <person name="Spirin V."/>
            <person name="Szebenyi C."/>
            <person name="Tomsovsky M."/>
            <person name="Tulloss R.E."/>
            <person name="Uehling J."/>
            <person name="Grigoriev I.V."/>
            <person name="Vagvolgyi C."/>
            <person name="Papp T."/>
            <person name="Martin F.M."/>
            <person name="Miettinen O."/>
            <person name="Hibbett D.S."/>
            <person name="Nagy L.G."/>
        </authorList>
    </citation>
    <scope>NUCLEOTIDE SEQUENCE [LARGE SCALE GENOMIC DNA]</scope>
    <source>
        <strain evidence="2 3">CBS 166.37</strain>
    </source>
</reference>
<name>A0A5C3LMG2_9AGAR</name>
<dbReference type="OrthoDB" id="550575at2759"/>
<dbReference type="Gene3D" id="2.130.10.10">
    <property type="entry name" value="YVTN repeat-like/Quinoprotein amine dehydrogenase"/>
    <property type="match status" value="1"/>
</dbReference>
<dbReference type="CDD" id="cd09917">
    <property type="entry name" value="F-box_SF"/>
    <property type="match status" value="1"/>
</dbReference>
<dbReference type="InterPro" id="IPR036047">
    <property type="entry name" value="F-box-like_dom_sf"/>
</dbReference>
<evidence type="ECO:0000259" key="1">
    <source>
        <dbReference type="PROSITE" id="PS50181"/>
    </source>
</evidence>
<protein>
    <recommendedName>
        <fullName evidence="1">F-box domain-containing protein</fullName>
    </recommendedName>
</protein>